<dbReference type="AlphaFoldDB" id="A0A1F6WLM9"/>
<dbReference type="Proteomes" id="UP000179880">
    <property type="component" value="Unassembled WGS sequence"/>
</dbReference>
<name>A0A1F6WLM9_9BACT</name>
<comment type="caution">
    <text evidence="2">The sequence shown here is derived from an EMBL/GenBank/DDBJ whole genome shotgun (WGS) entry which is preliminary data.</text>
</comment>
<accession>A0A1F6WLM9</accession>
<gene>
    <name evidence="2" type="ORF">A3B93_01045</name>
</gene>
<dbReference type="GO" id="GO:0004803">
    <property type="term" value="F:transposase activity"/>
    <property type="evidence" value="ECO:0007669"/>
    <property type="project" value="InterPro"/>
</dbReference>
<reference evidence="2 3" key="1">
    <citation type="journal article" date="2016" name="Nat. Commun.">
        <title>Thousands of microbial genomes shed light on interconnected biogeochemical processes in an aquifer system.</title>
        <authorList>
            <person name="Anantharaman K."/>
            <person name="Brown C.T."/>
            <person name="Hug L.A."/>
            <person name="Sharon I."/>
            <person name="Castelle C.J."/>
            <person name="Probst A.J."/>
            <person name="Thomas B.C."/>
            <person name="Singh A."/>
            <person name="Wilkins M.J."/>
            <person name="Karaoz U."/>
            <person name="Brodie E.L."/>
            <person name="Williams K.H."/>
            <person name="Hubbard S.S."/>
            <person name="Banfield J.F."/>
        </authorList>
    </citation>
    <scope>NUCLEOTIDE SEQUENCE [LARGE SCALE GENOMIC DNA]</scope>
</reference>
<evidence type="ECO:0000313" key="2">
    <source>
        <dbReference type="EMBL" id="OGI82716.1"/>
    </source>
</evidence>
<evidence type="ECO:0000259" key="1">
    <source>
        <dbReference type="SMART" id="SM01321"/>
    </source>
</evidence>
<feature type="domain" description="Transposase IS200-like" evidence="1">
    <location>
        <begin position="7"/>
        <end position="141"/>
    </location>
</feature>
<dbReference type="PANTHER" id="PTHR34322">
    <property type="entry name" value="TRANSPOSASE, Y1_TNP DOMAIN-CONTAINING"/>
    <property type="match status" value="1"/>
</dbReference>
<protein>
    <recommendedName>
        <fullName evidence="1">Transposase IS200-like domain-containing protein</fullName>
    </recommendedName>
</protein>
<dbReference type="EMBL" id="MFUH01000005">
    <property type="protein sequence ID" value="OGI82716.1"/>
    <property type="molecule type" value="Genomic_DNA"/>
</dbReference>
<dbReference type="Gene3D" id="3.30.70.1290">
    <property type="entry name" value="Transposase IS200-like"/>
    <property type="match status" value="1"/>
</dbReference>
<evidence type="ECO:0000313" key="3">
    <source>
        <dbReference type="Proteomes" id="UP000179880"/>
    </source>
</evidence>
<sequence length="213" mass="25032">MRKTKLARGEIYHILNRGVDKRNIFTNQEEIGRFFECMLTFNSIELAGSLYEQSFVKEKTKNKPLVKFIAYCLLPNHFHFILEQIEKDGISKFMKRLLGGYSWYFNKKHKRSGSLFQGPFKAKHIDSNKYLLHASAYVNLNDKQKGELGDQVAKLIKSSWNEYVDPKNCLFEICAQKEIVLGQFHSREEYKKFALSSLENIKANKEKYKELEK</sequence>
<dbReference type="Pfam" id="PF01797">
    <property type="entry name" value="Y1_Tnp"/>
    <property type="match status" value="1"/>
</dbReference>
<dbReference type="PANTHER" id="PTHR34322:SF2">
    <property type="entry name" value="TRANSPOSASE IS200-LIKE DOMAIN-CONTAINING PROTEIN"/>
    <property type="match status" value="1"/>
</dbReference>
<dbReference type="InterPro" id="IPR002686">
    <property type="entry name" value="Transposase_17"/>
</dbReference>
<dbReference type="GO" id="GO:0003677">
    <property type="term" value="F:DNA binding"/>
    <property type="evidence" value="ECO:0007669"/>
    <property type="project" value="InterPro"/>
</dbReference>
<proteinExistence type="predicted"/>
<dbReference type="GO" id="GO:0006313">
    <property type="term" value="P:DNA transposition"/>
    <property type="evidence" value="ECO:0007669"/>
    <property type="project" value="InterPro"/>
</dbReference>
<dbReference type="SMART" id="SM01321">
    <property type="entry name" value="Y1_Tnp"/>
    <property type="match status" value="1"/>
</dbReference>
<dbReference type="InterPro" id="IPR036515">
    <property type="entry name" value="Transposase_17_sf"/>
</dbReference>
<organism evidence="2 3">
    <name type="scientific">Candidatus Nomurabacteria bacterium RIFCSPHIGHO2_02_FULL_42_24</name>
    <dbReference type="NCBI Taxonomy" id="1801757"/>
    <lineage>
        <taxon>Bacteria</taxon>
        <taxon>Candidatus Nomuraibacteriota</taxon>
    </lineage>
</organism>
<dbReference type="SUPFAM" id="SSF143422">
    <property type="entry name" value="Transposase IS200-like"/>
    <property type="match status" value="1"/>
</dbReference>